<dbReference type="InterPro" id="IPR021759">
    <property type="entry name" value="WxLIP_HBD"/>
</dbReference>
<dbReference type="InterPro" id="IPR010317">
    <property type="entry name" value="WxLIP_PGBD"/>
</dbReference>
<dbReference type="GeneID" id="64345684"/>
<dbReference type="Pfam" id="PF06030">
    <property type="entry name" value="WxLIP_PGBD"/>
    <property type="match status" value="1"/>
</dbReference>
<protein>
    <submittedName>
        <fullName evidence="5">DUF3324 domain-containing protein</fullName>
    </submittedName>
</protein>
<reference evidence="4 7" key="2">
    <citation type="submission" date="2023-02" db="EMBL/GenBank/DDBJ databases">
        <title>Antimicrobial susceptibility testing and tentative epidemiological cut-off values for Lactobacillaceae family species intended for ingestion.</title>
        <authorList>
            <person name="Noehr-Meldgaard K."/>
            <person name="Struve C."/>
            <person name="Ingmer H."/>
            <person name="Koza A."/>
            <person name="Al-Nakeeb K."/>
            <person name="Agersoe Y."/>
        </authorList>
    </citation>
    <scope>NUCLEOTIDE SEQUENCE [LARGE SCALE GENOMIC DNA]</scope>
    <source>
        <strain evidence="4 7">DSM 20193</strain>
    </source>
</reference>
<gene>
    <name evidence="5" type="ORF">FGL85_01795</name>
    <name evidence="4" type="ORF">P1N92_08755</name>
</gene>
<dbReference type="KEGG" id="lpse:FGL85_01795"/>
<feature type="domain" description="WxL Interacting Protein host binding" evidence="3">
    <location>
        <begin position="199"/>
        <end position="327"/>
    </location>
</feature>
<evidence type="ECO:0000259" key="2">
    <source>
        <dbReference type="Pfam" id="PF06030"/>
    </source>
</evidence>
<evidence type="ECO:0000313" key="6">
    <source>
        <dbReference type="Proteomes" id="UP000321296"/>
    </source>
</evidence>
<reference evidence="5 6" key="1">
    <citation type="submission" date="2019-06" db="EMBL/GenBank/DDBJ databases">
        <title>Genome analyses of bacteria isolated from kimchi.</title>
        <authorList>
            <person name="Lee S."/>
            <person name="Ahn S."/>
            <person name="Roh S."/>
        </authorList>
    </citation>
    <scope>NUCLEOTIDE SEQUENCE [LARGE SCALE GENOMIC DNA]</scope>
    <source>
        <strain evidence="5 6">CBA3630</strain>
    </source>
</reference>
<accession>A0A5B8SW09</accession>
<feature type="domain" description="WxL Interacting Protein peptidoglycan binding" evidence="2">
    <location>
        <begin position="58"/>
        <end position="188"/>
    </location>
</feature>
<sequence>MLNKSDVKKLPNILGQLLLLTIVIFGCFALNKQVHATIVQQPLEATQKRNINQTVGYTITNEPSILQISDKKVSYYYLATRQKQEFTVYIDILNGAHKNTFDISVNTGVTNRNLSVDYGTPLSQNTGVAVVAPFEFEKIVGVDTTKYGVEKNSRTTVTVPADTRARVPVTIHMPKKHYNGIMSGGISVLKENQQVNAKSTLQNQYAYVKGLVLQHGTADIQPQLDYGSLKTIAKDYQPKTIVTINNSTLVNIEHVSMSGTITNKLNQVISKVNVQDGEISPAAKIPVEFVWSKKNFKNGHYKMHLQLNDQNNHRWAFTRDFTVTNRQKILKAAQYHAPINRLLVLLVSVIVLLIAICVWLLVKNHQKKD</sequence>
<dbReference type="Proteomes" id="UP001529201">
    <property type="component" value="Unassembled WGS sequence"/>
</dbReference>
<proteinExistence type="predicted"/>
<evidence type="ECO:0000259" key="3">
    <source>
        <dbReference type="Pfam" id="PF11797"/>
    </source>
</evidence>
<dbReference type="EMBL" id="JARGDN010000015">
    <property type="protein sequence ID" value="MDG9734193.1"/>
    <property type="molecule type" value="Genomic_DNA"/>
</dbReference>
<evidence type="ECO:0000313" key="5">
    <source>
        <dbReference type="EMBL" id="QEA41342.1"/>
    </source>
</evidence>
<dbReference type="EMBL" id="CP042383">
    <property type="protein sequence ID" value="QEA41342.1"/>
    <property type="molecule type" value="Genomic_DNA"/>
</dbReference>
<organism evidence="5 6">
    <name type="scientific">Leuconostoc pseudomesenteroides</name>
    <dbReference type="NCBI Taxonomy" id="33968"/>
    <lineage>
        <taxon>Bacteria</taxon>
        <taxon>Bacillati</taxon>
        <taxon>Bacillota</taxon>
        <taxon>Bacilli</taxon>
        <taxon>Lactobacillales</taxon>
        <taxon>Lactobacillaceae</taxon>
        <taxon>Leuconostoc</taxon>
    </lineage>
</organism>
<keyword evidence="1" id="KW-0812">Transmembrane</keyword>
<keyword evidence="1" id="KW-1133">Transmembrane helix</keyword>
<feature type="transmembrane region" description="Helical" evidence="1">
    <location>
        <begin position="342"/>
        <end position="362"/>
    </location>
</feature>
<evidence type="ECO:0000313" key="7">
    <source>
        <dbReference type="Proteomes" id="UP001529201"/>
    </source>
</evidence>
<evidence type="ECO:0000256" key="1">
    <source>
        <dbReference type="SAM" id="Phobius"/>
    </source>
</evidence>
<dbReference type="RefSeq" id="WP_010276113.1">
    <property type="nucleotide sequence ID" value="NZ_CP042383.1"/>
</dbReference>
<dbReference type="Proteomes" id="UP000321296">
    <property type="component" value="Chromosome"/>
</dbReference>
<keyword evidence="1" id="KW-0472">Membrane</keyword>
<dbReference type="PROSITE" id="PS51257">
    <property type="entry name" value="PROKAR_LIPOPROTEIN"/>
    <property type="match status" value="1"/>
</dbReference>
<name>A0A5B8SW09_LEUPS</name>
<dbReference type="AlphaFoldDB" id="A0A5B8SW09"/>
<dbReference type="Pfam" id="PF11797">
    <property type="entry name" value="WxLIP_HBD"/>
    <property type="match status" value="1"/>
</dbReference>
<evidence type="ECO:0000313" key="4">
    <source>
        <dbReference type="EMBL" id="MDG9734193.1"/>
    </source>
</evidence>
<keyword evidence="7" id="KW-1185">Reference proteome</keyword>